<dbReference type="AlphaFoldDB" id="A0A8S2E988"/>
<proteinExistence type="predicted"/>
<gene>
    <name evidence="2" type="ORF">OVA965_LOCUS18614</name>
    <name evidence="3" type="ORF">TMI583_LOCUS18626</name>
</gene>
<evidence type="ECO:0000313" key="2">
    <source>
        <dbReference type="EMBL" id="CAF1086283.1"/>
    </source>
</evidence>
<feature type="compositionally biased region" description="Low complexity" evidence="1">
    <location>
        <begin position="39"/>
        <end position="52"/>
    </location>
</feature>
<name>A0A8S2E988_9BILA</name>
<organism evidence="2 4">
    <name type="scientific">Didymodactylos carnosus</name>
    <dbReference type="NCBI Taxonomy" id="1234261"/>
    <lineage>
        <taxon>Eukaryota</taxon>
        <taxon>Metazoa</taxon>
        <taxon>Spiralia</taxon>
        <taxon>Gnathifera</taxon>
        <taxon>Rotifera</taxon>
        <taxon>Eurotatoria</taxon>
        <taxon>Bdelloidea</taxon>
        <taxon>Philodinida</taxon>
        <taxon>Philodinidae</taxon>
        <taxon>Didymodactylos</taxon>
    </lineage>
</organism>
<comment type="caution">
    <text evidence="2">The sequence shown here is derived from an EMBL/GenBank/DDBJ whole genome shotgun (WGS) entry which is preliminary data.</text>
</comment>
<evidence type="ECO:0000256" key="1">
    <source>
        <dbReference type="SAM" id="MobiDB-lite"/>
    </source>
</evidence>
<evidence type="ECO:0000313" key="4">
    <source>
        <dbReference type="Proteomes" id="UP000677228"/>
    </source>
</evidence>
<accession>A0A8S2E988</accession>
<sequence>MKCFIPDEQIESNWDDIVASLGRQEIDDKNNLKKKVGQSIPSPSSMLSTTTPDHLPETETAGVNTSTTIPTTTLNSPHH</sequence>
<protein>
    <submittedName>
        <fullName evidence="2">Uncharacterized protein</fullName>
    </submittedName>
</protein>
<dbReference type="EMBL" id="CAJNOK010009307">
    <property type="protein sequence ID" value="CAF1086283.1"/>
    <property type="molecule type" value="Genomic_DNA"/>
</dbReference>
<dbReference type="Proteomes" id="UP000682733">
    <property type="component" value="Unassembled WGS sequence"/>
</dbReference>
<dbReference type="EMBL" id="CAJOBA010009324">
    <property type="protein sequence ID" value="CAF3848694.1"/>
    <property type="molecule type" value="Genomic_DNA"/>
</dbReference>
<feature type="region of interest" description="Disordered" evidence="1">
    <location>
        <begin position="29"/>
        <end position="79"/>
    </location>
</feature>
<dbReference type="Proteomes" id="UP000677228">
    <property type="component" value="Unassembled WGS sequence"/>
</dbReference>
<evidence type="ECO:0000313" key="3">
    <source>
        <dbReference type="EMBL" id="CAF3848694.1"/>
    </source>
</evidence>
<reference evidence="2" key="1">
    <citation type="submission" date="2021-02" db="EMBL/GenBank/DDBJ databases">
        <authorList>
            <person name="Nowell W R."/>
        </authorList>
    </citation>
    <scope>NUCLEOTIDE SEQUENCE</scope>
</reference>